<evidence type="ECO:0000256" key="1">
    <source>
        <dbReference type="SAM" id="MobiDB-lite"/>
    </source>
</evidence>
<feature type="compositionally biased region" description="Acidic residues" evidence="1">
    <location>
        <begin position="32"/>
        <end position="44"/>
    </location>
</feature>
<dbReference type="WBParaSite" id="SMTH1_26270.1">
    <property type="protein sequence ID" value="SMTH1_26270.1"/>
    <property type="gene ID" value="SMTH1_26270"/>
</dbReference>
<evidence type="ECO:0000313" key="3">
    <source>
        <dbReference type="WBParaSite" id="SMTH1_26270.1"/>
    </source>
</evidence>
<dbReference type="AlphaFoldDB" id="A0AA85B1M3"/>
<evidence type="ECO:0000313" key="2">
    <source>
        <dbReference type="Proteomes" id="UP000050791"/>
    </source>
</evidence>
<feature type="region of interest" description="Disordered" evidence="1">
    <location>
        <begin position="27"/>
        <end position="54"/>
    </location>
</feature>
<organism evidence="2 3">
    <name type="scientific">Schistosoma mattheei</name>
    <dbReference type="NCBI Taxonomy" id="31246"/>
    <lineage>
        <taxon>Eukaryota</taxon>
        <taxon>Metazoa</taxon>
        <taxon>Spiralia</taxon>
        <taxon>Lophotrochozoa</taxon>
        <taxon>Platyhelminthes</taxon>
        <taxon>Trematoda</taxon>
        <taxon>Digenea</taxon>
        <taxon>Strigeidida</taxon>
        <taxon>Schistosomatoidea</taxon>
        <taxon>Schistosomatidae</taxon>
        <taxon>Schistosoma</taxon>
    </lineage>
</organism>
<name>A0AA85B1M3_9TREM</name>
<protein>
    <submittedName>
        <fullName evidence="3">Uncharacterized protein</fullName>
    </submittedName>
</protein>
<dbReference type="Proteomes" id="UP000050791">
    <property type="component" value="Unassembled WGS sequence"/>
</dbReference>
<sequence length="66" mass="7605">MLIVPRIYSTSSLLLSPTSINFLRFSKSKDSDSEENEDDEDIIDPEIYGDYSDMDDEDEAILKRKV</sequence>
<accession>A0AA85B1M3</accession>
<reference evidence="3" key="1">
    <citation type="submission" date="2023-11" db="UniProtKB">
        <authorList>
            <consortium name="WormBaseParasite"/>
        </authorList>
    </citation>
    <scope>IDENTIFICATION</scope>
</reference>
<proteinExistence type="predicted"/>